<dbReference type="Pfam" id="PF00069">
    <property type="entry name" value="Pkinase"/>
    <property type="match status" value="1"/>
</dbReference>
<dbReference type="PANTHER" id="PTHR24348">
    <property type="entry name" value="SERINE/THREONINE-PROTEIN KINASE UNC-51-RELATED"/>
    <property type="match status" value="1"/>
</dbReference>
<dbReference type="Proteomes" id="UP000696280">
    <property type="component" value="Unassembled WGS sequence"/>
</dbReference>
<proteinExistence type="predicted"/>
<dbReference type="OrthoDB" id="10252171at2759"/>
<dbReference type="InterPro" id="IPR011009">
    <property type="entry name" value="Kinase-like_dom_sf"/>
</dbReference>
<keyword evidence="2" id="KW-0072">Autophagy</keyword>
<dbReference type="SMART" id="SM00220">
    <property type="entry name" value="S_TKc"/>
    <property type="match status" value="1"/>
</dbReference>
<dbReference type="InterPro" id="IPR000719">
    <property type="entry name" value="Prot_kinase_dom"/>
</dbReference>
<dbReference type="GO" id="GO:0034045">
    <property type="term" value="C:phagophore assembly site membrane"/>
    <property type="evidence" value="ECO:0007669"/>
    <property type="project" value="UniProtKB-SubCell"/>
</dbReference>
<dbReference type="GO" id="GO:0004674">
    <property type="term" value="F:protein serine/threonine kinase activity"/>
    <property type="evidence" value="ECO:0007669"/>
    <property type="project" value="InterPro"/>
</dbReference>
<comment type="caution">
    <text evidence="6">The sequence shown here is derived from an EMBL/GenBank/DDBJ whole genome shotgun (WGS) entry which is preliminary data.</text>
</comment>
<feature type="region of interest" description="Disordered" evidence="4">
    <location>
        <begin position="342"/>
        <end position="419"/>
    </location>
</feature>
<organism evidence="6 7">
    <name type="scientific">Hymenoscyphus fraxineus</name>
    <dbReference type="NCBI Taxonomy" id="746836"/>
    <lineage>
        <taxon>Eukaryota</taxon>
        <taxon>Fungi</taxon>
        <taxon>Dikarya</taxon>
        <taxon>Ascomycota</taxon>
        <taxon>Pezizomycotina</taxon>
        <taxon>Leotiomycetes</taxon>
        <taxon>Helotiales</taxon>
        <taxon>Helotiaceae</taxon>
        <taxon>Hymenoscyphus</taxon>
    </lineage>
</organism>
<dbReference type="GO" id="GO:0006914">
    <property type="term" value="P:autophagy"/>
    <property type="evidence" value="ECO:0007669"/>
    <property type="project" value="UniProtKB-KW"/>
</dbReference>
<evidence type="ECO:0000259" key="5">
    <source>
        <dbReference type="PROSITE" id="PS50011"/>
    </source>
</evidence>
<dbReference type="EMBL" id="CAJVRL010000057">
    <property type="protein sequence ID" value="CAG8954655.1"/>
    <property type="molecule type" value="Genomic_DNA"/>
</dbReference>
<dbReference type="Gene3D" id="1.10.510.10">
    <property type="entry name" value="Transferase(Phosphotransferase) domain 1"/>
    <property type="match status" value="1"/>
</dbReference>
<comment type="subcellular location">
    <subcellularLocation>
        <location evidence="1">Preautophagosomal structure membrane</location>
        <topology evidence="1">Peripheral membrane protein</topology>
    </subcellularLocation>
</comment>
<dbReference type="GO" id="GO:0010506">
    <property type="term" value="P:regulation of autophagy"/>
    <property type="evidence" value="ECO:0007669"/>
    <property type="project" value="InterPro"/>
</dbReference>
<dbReference type="GO" id="GO:0005524">
    <property type="term" value="F:ATP binding"/>
    <property type="evidence" value="ECO:0007669"/>
    <property type="project" value="InterPro"/>
</dbReference>
<dbReference type="InterPro" id="IPR008271">
    <property type="entry name" value="Ser/Thr_kinase_AS"/>
</dbReference>
<evidence type="ECO:0000256" key="1">
    <source>
        <dbReference type="ARBA" id="ARBA00004623"/>
    </source>
</evidence>
<feature type="domain" description="Protein kinase" evidence="5">
    <location>
        <begin position="46"/>
        <end position="313"/>
    </location>
</feature>
<keyword evidence="7" id="KW-1185">Reference proteome</keyword>
<reference evidence="6" key="1">
    <citation type="submission" date="2021-07" db="EMBL/GenBank/DDBJ databases">
        <authorList>
            <person name="Durling M."/>
        </authorList>
    </citation>
    <scope>NUCLEOTIDE SEQUENCE</scope>
</reference>
<dbReference type="PROSITE" id="PS00108">
    <property type="entry name" value="PROTEIN_KINASE_ST"/>
    <property type="match status" value="1"/>
</dbReference>
<sequence>MIPRDMLPELVQDSKLEAKFHPNGDIPTAIVHTKSSGRGKIQHDIWVRERKLGQGGYGIVWLERNNGGGQEVSELRAVKELNIQRYKARDCVRELEALAKFSQEKFVRYFVKSYGWFESNNHLYIAMEYCEDGDLRSYLKEHGRLPEGQAQDTAWQILQGLQFMHQNKFAHRDLKPANILIKSKTLDEWHVKICDLGLSKRIEGATASTVRGTPGFTPPEIFLGVSKDSSTVYPFAIDMWCLGETVYNILTLEPAFNNLSELLDYSKEARVFPVKPLERADVSDSCVKFIRTLMQPNPELRLTAQEANEDHWMVAASELTSGLPDFLNLPLNSSSDLIASNQAKVDDQPSGSWSTSTQQIPQRRGSFKTTQARSRSRSLDRKDRKVRSSGSLENRRLHHGARQSDLNENQDYSQMPQRRSAPLRRLNEYFVPGDGIDREVISEDICFYLGPDARVRSGDYQHPQTGQIQAGYFINAYATLTTAHISDLISDLKAYSQIWAAREEL</sequence>
<dbReference type="AlphaFoldDB" id="A0A9N9KUS8"/>
<feature type="compositionally biased region" description="Polar residues" evidence="4">
    <location>
        <begin position="342"/>
        <end position="372"/>
    </location>
</feature>
<feature type="compositionally biased region" description="Polar residues" evidence="4">
    <location>
        <begin position="404"/>
        <end position="417"/>
    </location>
</feature>
<evidence type="ECO:0000256" key="4">
    <source>
        <dbReference type="SAM" id="MobiDB-lite"/>
    </source>
</evidence>
<protein>
    <recommendedName>
        <fullName evidence="3">Autophagy-related protein 1</fullName>
    </recommendedName>
</protein>
<gene>
    <name evidence="6" type="ORF">HYFRA_00004576</name>
</gene>
<dbReference type="PROSITE" id="PS50011">
    <property type="entry name" value="PROTEIN_KINASE_DOM"/>
    <property type="match status" value="1"/>
</dbReference>
<dbReference type="PANTHER" id="PTHR24348:SF68">
    <property type="entry name" value="SERINE_THREONINE-PROTEIN KINASE ATG1C"/>
    <property type="match status" value="1"/>
</dbReference>
<dbReference type="InterPro" id="IPR045269">
    <property type="entry name" value="Atg1-like"/>
</dbReference>
<name>A0A9N9KUS8_9HELO</name>
<evidence type="ECO:0000313" key="6">
    <source>
        <dbReference type="EMBL" id="CAG8954655.1"/>
    </source>
</evidence>
<evidence type="ECO:0000256" key="2">
    <source>
        <dbReference type="ARBA" id="ARBA00023006"/>
    </source>
</evidence>
<accession>A0A9N9KUS8</accession>
<evidence type="ECO:0000256" key="3">
    <source>
        <dbReference type="ARBA" id="ARBA00030237"/>
    </source>
</evidence>
<evidence type="ECO:0000313" key="7">
    <source>
        <dbReference type="Proteomes" id="UP000696280"/>
    </source>
</evidence>
<dbReference type="SUPFAM" id="SSF56112">
    <property type="entry name" value="Protein kinase-like (PK-like)"/>
    <property type="match status" value="1"/>
</dbReference>